<keyword evidence="1" id="KW-0175">Coiled coil</keyword>
<organism evidence="3 4">
    <name type="scientific">Lysinibacillus piscis</name>
    <dbReference type="NCBI Taxonomy" id="2518931"/>
    <lineage>
        <taxon>Bacteria</taxon>
        <taxon>Bacillati</taxon>
        <taxon>Bacillota</taxon>
        <taxon>Bacilli</taxon>
        <taxon>Bacillales</taxon>
        <taxon>Bacillaceae</taxon>
        <taxon>Lysinibacillus</taxon>
    </lineage>
</organism>
<dbReference type="RefSeq" id="WP_264987224.1">
    <property type="nucleotide sequence ID" value="NZ_BRZA01000001.1"/>
</dbReference>
<dbReference type="Pfam" id="PF04233">
    <property type="entry name" value="Phage_Mu_F"/>
    <property type="match status" value="1"/>
</dbReference>
<feature type="domain" description="Phage head morphogenesis" evidence="2">
    <location>
        <begin position="143"/>
        <end position="247"/>
    </location>
</feature>
<dbReference type="NCBIfam" id="TIGR01641">
    <property type="entry name" value="phageSPP1_gp7"/>
    <property type="match status" value="1"/>
</dbReference>
<proteinExistence type="predicted"/>
<sequence length="454" mass="52361">MSTNNEKYWLERLLHDSAKIYNFAESQLGKLRREYEKAIKQIDKDLRTAKHTERLDKLKAKLLVEIDRLFEYEEALTKETLLQVYEDGFYRSAYNVQQALGYGTGAIFIAPQAAEVAIGIAWSGKNYSERIWQHRDVLAKKTEQILTKGTILGQSNAQMAKRLAEEMDNTFANAARLVRTETNYIHNQASKQSYEALGLEQYQFLATLDLRTSKICASLDGQKFYLKDAQAGINYPPMHPNCRSTTIPVAEYDAEEVRLAKLNGTYYEVPATMTYEEWYSGLVREHGADKVAIMRKMEQNVSKDRQLHTAYKKAIGVDVPQSFADFQNIKYNDSNIWAALKRQRSTFEKINAGMYSDEYKRKLKNTYRYFKKDGFEFTTHALNRTIGQKQSKGKVSFTKEDIRAMLKEPPNFVQADNGHLVRFKNEIAIMQASDTKEVVSIVTRKNKKANWEEA</sequence>
<keyword evidence="4" id="KW-1185">Reference proteome</keyword>
<feature type="coiled-coil region" evidence="1">
    <location>
        <begin position="21"/>
        <end position="52"/>
    </location>
</feature>
<evidence type="ECO:0000313" key="4">
    <source>
        <dbReference type="Proteomes" id="UP001065593"/>
    </source>
</evidence>
<gene>
    <name evidence="3" type="ORF">LYSBPC_06290</name>
</gene>
<dbReference type="EMBL" id="BRZA01000001">
    <property type="protein sequence ID" value="GLC87502.1"/>
    <property type="molecule type" value="Genomic_DNA"/>
</dbReference>
<evidence type="ECO:0000256" key="1">
    <source>
        <dbReference type="SAM" id="Coils"/>
    </source>
</evidence>
<dbReference type="InterPro" id="IPR006528">
    <property type="entry name" value="Phage_head_morphogenesis_dom"/>
</dbReference>
<reference evidence="3" key="1">
    <citation type="submission" date="2022-08" db="EMBL/GenBank/DDBJ databases">
        <title>Draft genome sequence of Lysinibacillus sp. strain KH24.</title>
        <authorList>
            <person name="Kanbe H."/>
            <person name="Itoh H."/>
        </authorList>
    </citation>
    <scope>NUCLEOTIDE SEQUENCE</scope>
    <source>
        <strain evidence="3">KH24</strain>
    </source>
</reference>
<comment type="caution">
    <text evidence="3">The sequence shown here is derived from an EMBL/GenBank/DDBJ whole genome shotgun (WGS) entry which is preliminary data.</text>
</comment>
<evidence type="ECO:0000313" key="3">
    <source>
        <dbReference type="EMBL" id="GLC87502.1"/>
    </source>
</evidence>
<dbReference type="Proteomes" id="UP001065593">
    <property type="component" value="Unassembled WGS sequence"/>
</dbReference>
<accession>A0ABQ5NHD4</accession>
<name>A0ABQ5NHD4_9BACI</name>
<evidence type="ECO:0000259" key="2">
    <source>
        <dbReference type="Pfam" id="PF04233"/>
    </source>
</evidence>
<protein>
    <recommendedName>
        <fullName evidence="2">Phage head morphogenesis domain-containing protein</fullName>
    </recommendedName>
</protein>